<proteinExistence type="inferred from homology"/>
<gene>
    <name evidence="5" type="ORF">BK138_30050</name>
</gene>
<dbReference type="InterPro" id="IPR050902">
    <property type="entry name" value="ABC_Transporter_SBP"/>
</dbReference>
<feature type="compositionally biased region" description="Acidic residues" evidence="2">
    <location>
        <begin position="53"/>
        <end position="66"/>
    </location>
</feature>
<evidence type="ECO:0000313" key="5">
    <source>
        <dbReference type="EMBL" id="OMF49438.1"/>
    </source>
</evidence>
<evidence type="ECO:0000259" key="4">
    <source>
        <dbReference type="PROSITE" id="PS50983"/>
    </source>
</evidence>
<dbReference type="AlphaFoldDB" id="A0A1R1EC94"/>
<comment type="caution">
    <text evidence="5">The sequence shown here is derived from an EMBL/GenBank/DDBJ whole genome shotgun (WGS) entry which is preliminary data.</text>
</comment>
<dbReference type="CDD" id="cd01148">
    <property type="entry name" value="TroA_a"/>
    <property type="match status" value="1"/>
</dbReference>
<dbReference type="PANTHER" id="PTHR30535">
    <property type="entry name" value="VITAMIN B12-BINDING PROTEIN"/>
    <property type="match status" value="1"/>
</dbReference>
<accession>A0A1R1EC94</accession>
<dbReference type="PROSITE" id="PS50983">
    <property type="entry name" value="FE_B12_PBP"/>
    <property type="match status" value="1"/>
</dbReference>
<organism evidence="5 6">
    <name type="scientific">Paenibacillus rhizosphaerae</name>
    <dbReference type="NCBI Taxonomy" id="297318"/>
    <lineage>
        <taxon>Bacteria</taxon>
        <taxon>Bacillati</taxon>
        <taxon>Bacillota</taxon>
        <taxon>Bacilli</taxon>
        <taxon>Bacillales</taxon>
        <taxon>Paenibacillaceae</taxon>
        <taxon>Paenibacillus</taxon>
    </lineage>
</organism>
<keyword evidence="6" id="KW-1185">Reference proteome</keyword>
<feature type="domain" description="Fe/B12 periplasmic-binding" evidence="4">
    <location>
        <begin position="85"/>
        <end position="351"/>
    </location>
</feature>
<protein>
    <submittedName>
        <fullName evidence="5">Fe3+-hydroxamate ABC transporter substrate-binding protein</fullName>
    </submittedName>
</protein>
<sequence length="354" mass="38868">MKKNVSSWMPILLGIVLLVFMSACGNSPQSANTQEATAEQTQEQQQPESGSATDEDVSVEMESEDTPVEIENMGEKLVFAEAPTRAVTLNQHATEVMLALGLEASMVGTAYLDDSILPEFKEAYDNIPVLSDQYPSKEVFLATTPDFAYAGWQSAFTEKSLGMRSDLAKLGVQTYVQESSSKPSPTLEDVYRDILNIGRIFRVEDRAQAIVDNITTRLEEIQSQIGTVDKPLKVFVYDSGDDKALTAANTYLTSLINQVGGKNIFDDIDKGYAEVSWEEVVNRNPDVIVIVDYGDTTAEQKRELLLNKASLADIHAVQNERFIVMPLSAAAEGIRAPIALQTLAAGLYPDKVKR</sequence>
<dbReference type="PANTHER" id="PTHR30535:SF7">
    <property type="entry name" value="IRON(III) DICITRATE-BINDING PROTEIN"/>
    <property type="match status" value="1"/>
</dbReference>
<feature type="compositionally biased region" description="Low complexity" evidence="2">
    <location>
        <begin position="29"/>
        <end position="46"/>
    </location>
</feature>
<feature type="region of interest" description="Disordered" evidence="2">
    <location>
        <begin position="28"/>
        <end position="66"/>
    </location>
</feature>
<keyword evidence="3" id="KW-0732">Signal</keyword>
<dbReference type="Proteomes" id="UP000187172">
    <property type="component" value="Unassembled WGS sequence"/>
</dbReference>
<dbReference type="EMBL" id="MRTP01000014">
    <property type="protein sequence ID" value="OMF49438.1"/>
    <property type="molecule type" value="Genomic_DNA"/>
</dbReference>
<comment type="similarity">
    <text evidence="1">Belongs to the bacterial solute-binding protein 8 family.</text>
</comment>
<dbReference type="PROSITE" id="PS51257">
    <property type="entry name" value="PROKAR_LIPOPROTEIN"/>
    <property type="match status" value="1"/>
</dbReference>
<feature type="chain" id="PRO_5038574770" evidence="3">
    <location>
        <begin position="26"/>
        <end position="354"/>
    </location>
</feature>
<dbReference type="Gene3D" id="3.40.50.1980">
    <property type="entry name" value="Nitrogenase molybdenum iron protein domain"/>
    <property type="match status" value="2"/>
</dbReference>
<name>A0A1R1EC94_9BACL</name>
<feature type="signal peptide" evidence="3">
    <location>
        <begin position="1"/>
        <end position="25"/>
    </location>
</feature>
<dbReference type="SUPFAM" id="SSF53807">
    <property type="entry name" value="Helical backbone' metal receptor"/>
    <property type="match status" value="1"/>
</dbReference>
<evidence type="ECO:0000256" key="2">
    <source>
        <dbReference type="SAM" id="MobiDB-lite"/>
    </source>
</evidence>
<dbReference type="STRING" id="297318.BK138_30050"/>
<dbReference type="RefSeq" id="WP_076175376.1">
    <property type="nucleotide sequence ID" value="NZ_MRTP01000014.1"/>
</dbReference>
<dbReference type="InterPro" id="IPR002491">
    <property type="entry name" value="ABC_transptr_periplasmic_BD"/>
</dbReference>
<evidence type="ECO:0000256" key="3">
    <source>
        <dbReference type="SAM" id="SignalP"/>
    </source>
</evidence>
<reference evidence="5 6" key="1">
    <citation type="submission" date="2016-11" db="EMBL/GenBank/DDBJ databases">
        <title>Paenibacillus species isolates.</title>
        <authorList>
            <person name="Beno S.M."/>
        </authorList>
    </citation>
    <scope>NUCLEOTIDE SEQUENCE [LARGE SCALE GENOMIC DNA]</scope>
    <source>
        <strain evidence="5 6">FSL R5-0378</strain>
    </source>
</reference>
<evidence type="ECO:0000256" key="1">
    <source>
        <dbReference type="ARBA" id="ARBA00008814"/>
    </source>
</evidence>
<dbReference type="Pfam" id="PF01497">
    <property type="entry name" value="Peripla_BP_2"/>
    <property type="match status" value="1"/>
</dbReference>
<evidence type="ECO:0000313" key="6">
    <source>
        <dbReference type="Proteomes" id="UP000187172"/>
    </source>
</evidence>